<name>A0A178Z9B2_9EURO</name>
<dbReference type="RefSeq" id="XP_018689741.1">
    <property type="nucleotide sequence ID" value="XM_018841060.1"/>
</dbReference>
<sequence length="327" mass="37872">MSNGQCSQTDEDTQMLLQPETRPISPEQLVKEVQEIYRRLIMIEKTCIEIQTQQVYNDRKLSPKLWQALIALQRSLLHEQHDFFLACRHRSASDDLRTLAHRHDLPGRLWRNGNKAFLDMLMHRIPDNAEYMISYVYLSFDMLKQLDANFPEFAECWVECMHDLERYRDFLQEIGATKSSGDKGLRPSCVAHQYLPDYLGKGDPSGGNGPLSSTASRTPQKAVRPYLRSFGGKEQINWLVGSGETDQRNAFGQSSLQSDYLGESIDDEINIQDEFDCWFGSLDPHIFDTEGKDKWVLLGWLHLGKQFARSFWSYRRVFKVLLLNVLL</sequence>
<keyword evidence="2" id="KW-1185">Reference proteome</keyword>
<dbReference type="OrthoDB" id="4152838at2759"/>
<organism evidence="1 2">
    <name type="scientific">Fonsecaea erecta</name>
    <dbReference type="NCBI Taxonomy" id="1367422"/>
    <lineage>
        <taxon>Eukaryota</taxon>
        <taxon>Fungi</taxon>
        <taxon>Dikarya</taxon>
        <taxon>Ascomycota</taxon>
        <taxon>Pezizomycotina</taxon>
        <taxon>Eurotiomycetes</taxon>
        <taxon>Chaetothyriomycetidae</taxon>
        <taxon>Chaetothyriales</taxon>
        <taxon>Herpotrichiellaceae</taxon>
        <taxon>Fonsecaea</taxon>
    </lineage>
</organism>
<comment type="caution">
    <text evidence="1">The sequence shown here is derived from an EMBL/GenBank/DDBJ whole genome shotgun (WGS) entry which is preliminary data.</text>
</comment>
<gene>
    <name evidence="1" type="ORF">AYL99_09553</name>
</gene>
<dbReference type="STRING" id="1367422.A0A178Z9B2"/>
<proteinExistence type="predicted"/>
<evidence type="ECO:0000313" key="1">
    <source>
        <dbReference type="EMBL" id="OAP56374.1"/>
    </source>
</evidence>
<reference evidence="1 2" key="1">
    <citation type="submission" date="2016-04" db="EMBL/GenBank/DDBJ databases">
        <title>Draft genome of Fonsecaea erecta CBS 125763.</title>
        <authorList>
            <person name="Weiss V.A."/>
            <person name="Vicente V.A."/>
            <person name="Raittz R.T."/>
            <person name="Moreno L.F."/>
            <person name="De Souza E.M."/>
            <person name="Pedrosa F.O."/>
            <person name="Steffens M.B."/>
            <person name="Faoro H."/>
            <person name="Tadra-Sfeir M.Z."/>
            <person name="Najafzadeh M.J."/>
            <person name="Felipe M.S."/>
            <person name="Teixeira M."/>
            <person name="Sun J."/>
            <person name="Xi L."/>
            <person name="Gomes R."/>
            <person name="De Azevedo C.M."/>
            <person name="Salgado C.G."/>
            <person name="Da Silva M.B."/>
            <person name="Nascimento M.F."/>
            <person name="Queiroz-Telles F."/>
            <person name="Attili D.S."/>
            <person name="Gorbushina A."/>
        </authorList>
    </citation>
    <scope>NUCLEOTIDE SEQUENCE [LARGE SCALE GENOMIC DNA]</scope>
    <source>
        <strain evidence="1 2">CBS 125763</strain>
    </source>
</reference>
<dbReference type="AlphaFoldDB" id="A0A178Z9B2"/>
<dbReference type="GeneID" id="30013721"/>
<dbReference type="EMBL" id="LVYI01000009">
    <property type="protein sequence ID" value="OAP56374.1"/>
    <property type="molecule type" value="Genomic_DNA"/>
</dbReference>
<evidence type="ECO:0000313" key="2">
    <source>
        <dbReference type="Proteomes" id="UP000078343"/>
    </source>
</evidence>
<accession>A0A178Z9B2</accession>
<protein>
    <submittedName>
        <fullName evidence="1">Uncharacterized protein</fullName>
    </submittedName>
</protein>
<dbReference type="Proteomes" id="UP000078343">
    <property type="component" value="Unassembled WGS sequence"/>
</dbReference>